<feature type="transmembrane region" description="Helical" evidence="4">
    <location>
        <begin position="224"/>
        <end position="243"/>
    </location>
</feature>
<dbReference type="InterPro" id="IPR009057">
    <property type="entry name" value="Homeodomain-like_sf"/>
</dbReference>
<dbReference type="Proteomes" id="UP000650466">
    <property type="component" value="Unassembled WGS sequence"/>
</dbReference>
<evidence type="ECO:0000256" key="1">
    <source>
        <dbReference type="ARBA" id="ARBA00023015"/>
    </source>
</evidence>
<evidence type="ECO:0000313" key="6">
    <source>
        <dbReference type="EMBL" id="MBD0378533.1"/>
    </source>
</evidence>
<dbReference type="PROSITE" id="PS00041">
    <property type="entry name" value="HTH_ARAC_FAMILY_1"/>
    <property type="match status" value="1"/>
</dbReference>
<organism evidence="6 7">
    <name type="scientific">Paenibacillus sedimenti</name>
    <dbReference type="NCBI Taxonomy" id="2770274"/>
    <lineage>
        <taxon>Bacteria</taxon>
        <taxon>Bacillati</taxon>
        <taxon>Bacillota</taxon>
        <taxon>Bacilli</taxon>
        <taxon>Bacillales</taxon>
        <taxon>Paenibacillaceae</taxon>
        <taxon>Paenibacillus</taxon>
    </lineage>
</organism>
<dbReference type="InterPro" id="IPR018060">
    <property type="entry name" value="HTH_AraC"/>
</dbReference>
<evidence type="ECO:0000256" key="4">
    <source>
        <dbReference type="SAM" id="Phobius"/>
    </source>
</evidence>
<comment type="caution">
    <text evidence="6">The sequence shown here is derived from an EMBL/GenBank/DDBJ whole genome shotgun (WGS) entry which is preliminary data.</text>
</comment>
<protein>
    <submittedName>
        <fullName evidence="6">Helix-turn-helix domain-containing protein</fullName>
    </submittedName>
</protein>
<sequence>MEANKIFAGQLMQSIDISLKTIDQSIINEILKNKLILQFFEEIDDHNVYLNYQVAKRLQELKQEMPLIDSIYLVRLHDRFIYSSNVFHQVEEFGDHVFVQELERNSHLSQWTNLRQYREFSDQDYKNVISLVREAPISDGTKGFLVVNISTATFQAKMNGMYNVKNTFVSLKDRNGNVLLTNQDLSSGNEKPLSSVISEYTGWKMESGLNNGMLVGIVSTFSSIWFGLGVLVFISGIVSIVYVTRKNYKPLTEIISRIDAYVFKQRDSLKSIESDEFTFIHSAIDNFIEKSELFEKQFEEIAHLKRKNIFNELITGKCKSVPDEDDIGMNLPAHCNRQQVMIIEIDYYRESFSLYQEHDQYLFKFVISSVVNEIMNNHSFAIRSEWTSNHQLTGIVFLPDPISDMTPTCEKIIEWVKHNLNFTVTIGIGGPVESLLHISHSNNQAYLSLKYKPVLGNNRIILYGKTPNQSNKESHKSIRLIHDAVDSYRLMADDWEDKFAAIFNEIRLYFKTKDEIIDLLNYYMYNLDLQMSQASKEYLEIWKNEVLPHLHESVKYFETTEQIQHRLFLALHTFSNRIVALRQERNYHQLLKEVRKYIEEHFYNPELSLDYLSERFQVNAKYLSQLFKEQFGENFLDFLTMVRVEHAKHMLSNTKSSIQEIGDKVGYTNAVTFRRVFKRIEGISPVDFRNLKPKRITSGGVPD</sequence>
<reference evidence="6" key="1">
    <citation type="submission" date="2020-09" db="EMBL/GenBank/DDBJ databases">
        <title>Draft Genome Sequence of Paenibacillus sp. WST5.</title>
        <authorList>
            <person name="Bao Z."/>
        </authorList>
    </citation>
    <scope>NUCLEOTIDE SEQUENCE</scope>
    <source>
        <strain evidence="6">WST5</strain>
    </source>
</reference>
<dbReference type="PROSITE" id="PS01124">
    <property type="entry name" value="HTH_ARAC_FAMILY_2"/>
    <property type="match status" value="1"/>
</dbReference>
<dbReference type="InterPro" id="IPR018062">
    <property type="entry name" value="HTH_AraC-typ_CS"/>
</dbReference>
<accession>A0A926KLL0</accession>
<evidence type="ECO:0000256" key="2">
    <source>
        <dbReference type="ARBA" id="ARBA00023125"/>
    </source>
</evidence>
<evidence type="ECO:0000259" key="5">
    <source>
        <dbReference type="PROSITE" id="PS01124"/>
    </source>
</evidence>
<dbReference type="EMBL" id="JACVVD010000001">
    <property type="protein sequence ID" value="MBD0378533.1"/>
    <property type="molecule type" value="Genomic_DNA"/>
</dbReference>
<keyword evidence="1" id="KW-0805">Transcription regulation</keyword>
<keyword evidence="4" id="KW-0472">Membrane</keyword>
<feature type="domain" description="HTH araC/xylS-type" evidence="5">
    <location>
        <begin position="592"/>
        <end position="691"/>
    </location>
</feature>
<dbReference type="GO" id="GO:0003700">
    <property type="term" value="F:DNA-binding transcription factor activity"/>
    <property type="evidence" value="ECO:0007669"/>
    <property type="project" value="InterPro"/>
</dbReference>
<gene>
    <name evidence="6" type="ORF">ICC18_00160</name>
</gene>
<keyword evidence="4" id="KW-0812">Transmembrane</keyword>
<dbReference type="PANTHER" id="PTHR43280:SF10">
    <property type="entry name" value="REGULATORY PROTEIN POCR"/>
    <property type="match status" value="1"/>
</dbReference>
<keyword evidence="2" id="KW-0238">DNA-binding</keyword>
<name>A0A926KLL0_9BACL</name>
<proteinExistence type="predicted"/>
<keyword evidence="4" id="KW-1133">Transmembrane helix</keyword>
<dbReference type="SUPFAM" id="SSF46689">
    <property type="entry name" value="Homeodomain-like"/>
    <property type="match status" value="1"/>
</dbReference>
<keyword evidence="7" id="KW-1185">Reference proteome</keyword>
<keyword evidence="3" id="KW-0804">Transcription</keyword>
<dbReference type="Pfam" id="PF12833">
    <property type="entry name" value="HTH_18"/>
    <property type="match status" value="1"/>
</dbReference>
<dbReference type="GO" id="GO:0043565">
    <property type="term" value="F:sequence-specific DNA binding"/>
    <property type="evidence" value="ECO:0007669"/>
    <property type="project" value="InterPro"/>
</dbReference>
<evidence type="ECO:0000256" key="3">
    <source>
        <dbReference type="ARBA" id="ARBA00023163"/>
    </source>
</evidence>
<dbReference type="SMART" id="SM00342">
    <property type="entry name" value="HTH_ARAC"/>
    <property type="match status" value="1"/>
</dbReference>
<dbReference type="Gene3D" id="1.10.10.60">
    <property type="entry name" value="Homeodomain-like"/>
    <property type="match status" value="2"/>
</dbReference>
<dbReference type="AlphaFoldDB" id="A0A926KLL0"/>
<dbReference type="PANTHER" id="PTHR43280">
    <property type="entry name" value="ARAC-FAMILY TRANSCRIPTIONAL REGULATOR"/>
    <property type="match status" value="1"/>
</dbReference>
<evidence type="ECO:0000313" key="7">
    <source>
        <dbReference type="Proteomes" id="UP000650466"/>
    </source>
</evidence>